<sequence>ANTTDSSTVCFIIPNLFKFTLRSFHFSLEERLAEAVTPLWRMSYEKQLQIKYEVQKKTLQFLDAHLIQKKCLQQPNSQNQQQLSFPLLPTMPSPVLEGYRNKSTFSVNKGPDGNPKTVGFYIGTGKGQNIVCVHADHLLNLPEKHKQVATYYEQFIQQSPLESCILFHKGGHWREITVRTSSLGDTMAIVYFHPQNLKQDEIQPHKESLVNFFTRGAGAACQLTSLYFQESSMTRSTNEQAPYQLLYGKPHIYEEIQELKFRISPDAFFQVNTFGAEALFKTVRDASQSDKSSTLLDVCCGTGAIGLSLSKDFKNIIGIELIEQAIEDAKYNASLNGILNCHFLAGKAEVILPQLLLPLYPSVPHVAVVNPSRAGLHYRVIRAIRNCTSIRKLVYISCKPDGEAMKNFIELCGPPDPKKKLFGNSFVPTLAIPIDMFPHTLHCELIIIFER</sequence>
<evidence type="ECO:0000256" key="6">
    <source>
        <dbReference type="PROSITE-ProRule" id="PRU01024"/>
    </source>
</evidence>
<dbReference type="GO" id="GO:0006396">
    <property type="term" value="P:RNA processing"/>
    <property type="evidence" value="ECO:0007669"/>
    <property type="project" value="InterPro"/>
</dbReference>
<dbReference type="InterPro" id="IPR029063">
    <property type="entry name" value="SAM-dependent_MTases_sf"/>
</dbReference>
<dbReference type="Gene3D" id="3.40.50.150">
    <property type="entry name" value="Vaccinia Virus protein VP39"/>
    <property type="match status" value="1"/>
</dbReference>
<feature type="binding site" evidence="6">
    <location>
        <position position="370"/>
    </location>
    <ligand>
        <name>S-adenosyl-L-methionine</name>
        <dbReference type="ChEBI" id="CHEBI:59789"/>
    </ligand>
</feature>
<feature type="binding site" evidence="6">
    <location>
        <position position="320"/>
    </location>
    <ligand>
        <name>S-adenosyl-L-methionine</name>
        <dbReference type="ChEBI" id="CHEBI:59789"/>
    </ligand>
</feature>
<dbReference type="InterPro" id="IPR045850">
    <property type="entry name" value="TRM2_met"/>
</dbReference>
<dbReference type="InterPro" id="IPR025823">
    <property type="entry name" value="TRM2B_chor"/>
</dbReference>
<dbReference type="InterPro" id="IPR025714">
    <property type="entry name" value="Methyltranfer_dom"/>
</dbReference>
<reference evidence="8" key="2">
    <citation type="submission" date="2025-08" db="UniProtKB">
        <authorList>
            <consortium name="Ensembl"/>
        </authorList>
    </citation>
    <scope>IDENTIFICATION</scope>
</reference>
<evidence type="ECO:0000256" key="1">
    <source>
        <dbReference type="ARBA" id="ARBA00022603"/>
    </source>
</evidence>
<reference evidence="8" key="3">
    <citation type="submission" date="2025-09" db="UniProtKB">
        <authorList>
            <consortium name="Ensembl"/>
        </authorList>
    </citation>
    <scope>IDENTIFICATION</scope>
</reference>
<comment type="similarity">
    <text evidence="6">Belongs to the class I-like SAM-binding methyltransferase superfamily. RNA M5U methyltransferase family.</text>
</comment>
<dbReference type="GO" id="GO:0032259">
    <property type="term" value="P:methylation"/>
    <property type="evidence" value="ECO:0007669"/>
    <property type="project" value="UniProtKB-KW"/>
</dbReference>
<dbReference type="AlphaFoldDB" id="A0A8C4T5R5"/>
<keyword evidence="2 6" id="KW-0808">Transferase</keyword>
<accession>A0A8C4T5R5</accession>
<comment type="caution">
    <text evidence="6">Lacks conserved residue(s) required for the propagation of feature annotation.</text>
</comment>
<dbReference type="Proteomes" id="UP000694620">
    <property type="component" value="Chromosome 2"/>
</dbReference>
<evidence type="ECO:0000259" key="7">
    <source>
        <dbReference type="Pfam" id="PF13847"/>
    </source>
</evidence>
<evidence type="ECO:0000313" key="9">
    <source>
        <dbReference type="Proteomes" id="UP000694620"/>
    </source>
</evidence>
<evidence type="ECO:0000256" key="4">
    <source>
        <dbReference type="ARBA" id="ARBA00033763"/>
    </source>
</evidence>
<evidence type="ECO:0000256" key="3">
    <source>
        <dbReference type="ARBA" id="ARBA00022691"/>
    </source>
</evidence>
<dbReference type="GeneTree" id="ENSGT00530000063723"/>
<evidence type="ECO:0000256" key="2">
    <source>
        <dbReference type="ARBA" id="ARBA00022679"/>
    </source>
</evidence>
<gene>
    <name evidence="8" type="primary">TRMT2B</name>
</gene>
<evidence type="ECO:0000313" key="8">
    <source>
        <dbReference type="Ensembl" id="ENSECRP00000024561.1"/>
    </source>
</evidence>
<dbReference type="SUPFAM" id="SSF53335">
    <property type="entry name" value="S-adenosyl-L-methionine-dependent methyltransferases"/>
    <property type="match status" value="1"/>
</dbReference>
<dbReference type="GO" id="GO:0030697">
    <property type="term" value="F:tRNA (uracil(54)-C5)-methyltransferase activity, S-adenosyl methionine-dependent"/>
    <property type="evidence" value="ECO:0007669"/>
    <property type="project" value="UniProtKB-EC"/>
</dbReference>
<dbReference type="PROSITE" id="PS51687">
    <property type="entry name" value="SAM_MT_RNA_M5U"/>
    <property type="match status" value="1"/>
</dbReference>
<dbReference type="PANTHER" id="PTHR45904:SF1">
    <property type="entry name" value="TRNA (URACIL-5-)-METHYLTRANSFERASE HOMOLOG B"/>
    <property type="match status" value="1"/>
</dbReference>
<organism evidence="8 9">
    <name type="scientific">Erpetoichthys calabaricus</name>
    <name type="common">Rope fish</name>
    <name type="synonym">Calamoichthys calabaricus</name>
    <dbReference type="NCBI Taxonomy" id="27687"/>
    <lineage>
        <taxon>Eukaryota</taxon>
        <taxon>Metazoa</taxon>
        <taxon>Chordata</taxon>
        <taxon>Craniata</taxon>
        <taxon>Vertebrata</taxon>
        <taxon>Euteleostomi</taxon>
        <taxon>Actinopterygii</taxon>
        <taxon>Polypteriformes</taxon>
        <taxon>Polypteridae</taxon>
        <taxon>Erpetoichthys</taxon>
    </lineage>
</organism>
<feature type="domain" description="Methyltransferase" evidence="7">
    <location>
        <begin position="290"/>
        <end position="355"/>
    </location>
</feature>
<reference evidence="8" key="1">
    <citation type="submission" date="2021-06" db="EMBL/GenBank/DDBJ databases">
        <authorList>
            <consortium name="Wellcome Sanger Institute Data Sharing"/>
        </authorList>
    </citation>
    <scope>NUCLEOTIDE SEQUENCE [LARGE SCALE GENOMIC DNA]</scope>
</reference>
<dbReference type="Gene3D" id="2.40.50.1070">
    <property type="match status" value="1"/>
</dbReference>
<keyword evidence="9" id="KW-1185">Reference proteome</keyword>
<feature type="active site" description="Nucleophile" evidence="6">
    <location>
        <position position="398"/>
    </location>
</feature>
<dbReference type="InterPro" id="IPR010280">
    <property type="entry name" value="U5_MeTrfase_fam"/>
</dbReference>
<dbReference type="GO" id="GO:0003723">
    <property type="term" value="F:RNA binding"/>
    <property type="evidence" value="ECO:0007669"/>
    <property type="project" value="TreeGrafter"/>
</dbReference>
<protein>
    <recommendedName>
        <fullName evidence="4">tRNA (uracil(54)-C(5))-methyltransferase</fullName>
        <ecNumber evidence="4">2.1.1.35</ecNumber>
    </recommendedName>
</protein>
<dbReference type="PANTHER" id="PTHR45904">
    <property type="entry name" value="TRNA (URACIL-5-)-METHYLTRANSFERASE"/>
    <property type="match status" value="1"/>
</dbReference>
<dbReference type="CDD" id="cd02440">
    <property type="entry name" value="AdoMet_MTases"/>
    <property type="match status" value="1"/>
</dbReference>
<dbReference type="Ensembl" id="ENSECRT00000025096.1">
    <property type="protein sequence ID" value="ENSECRP00000024561.1"/>
    <property type="gene ID" value="ENSECRG00000016633.1"/>
</dbReference>
<dbReference type="Pfam" id="PF13847">
    <property type="entry name" value="Methyltransf_31"/>
    <property type="match status" value="1"/>
</dbReference>
<dbReference type="EC" id="2.1.1.35" evidence="4"/>
<keyword evidence="1 6" id="KW-0489">Methyltransferase</keyword>
<dbReference type="PROSITE" id="PS51621">
    <property type="entry name" value="SAM_MT_RNA_M5U_1"/>
    <property type="match status" value="1"/>
</dbReference>
<proteinExistence type="inferred from homology"/>
<feature type="binding site" evidence="6">
    <location>
        <position position="270"/>
    </location>
    <ligand>
        <name>S-adenosyl-L-methionine</name>
        <dbReference type="ChEBI" id="CHEBI:59789"/>
    </ligand>
</feature>
<comment type="catalytic activity">
    <reaction evidence="5">
        <text>uridine(54) in tRNA + S-adenosyl-L-methionine = 5-methyluridine(54) in tRNA + S-adenosyl-L-homocysteine + H(+)</text>
        <dbReference type="Rhea" id="RHEA:42712"/>
        <dbReference type="Rhea" id="RHEA-COMP:10167"/>
        <dbReference type="Rhea" id="RHEA-COMP:10193"/>
        <dbReference type="ChEBI" id="CHEBI:15378"/>
        <dbReference type="ChEBI" id="CHEBI:57856"/>
        <dbReference type="ChEBI" id="CHEBI:59789"/>
        <dbReference type="ChEBI" id="CHEBI:65315"/>
        <dbReference type="ChEBI" id="CHEBI:74447"/>
        <dbReference type="EC" id="2.1.1.35"/>
    </reaction>
    <physiologicalReaction direction="left-to-right" evidence="5">
        <dbReference type="Rhea" id="RHEA:42713"/>
    </physiologicalReaction>
</comment>
<keyword evidence="3 6" id="KW-0949">S-adenosyl-L-methionine</keyword>
<name>A0A8C4T5R5_ERPCA</name>
<evidence type="ECO:0000256" key="5">
    <source>
        <dbReference type="ARBA" id="ARBA00047278"/>
    </source>
</evidence>